<protein>
    <recommendedName>
        <fullName evidence="4">Lipoprotein</fullName>
    </recommendedName>
</protein>
<dbReference type="RefSeq" id="WP_184789367.1">
    <property type="nucleotide sequence ID" value="NZ_BONT01000030.1"/>
</dbReference>
<gene>
    <name evidence="2" type="ORF">HNR73_004398</name>
</gene>
<evidence type="ECO:0000313" key="3">
    <source>
        <dbReference type="Proteomes" id="UP000548476"/>
    </source>
</evidence>
<feature type="signal peptide" evidence="1">
    <location>
        <begin position="1"/>
        <end position="36"/>
    </location>
</feature>
<feature type="chain" id="PRO_5039292201" description="Lipoprotein" evidence="1">
    <location>
        <begin position="37"/>
        <end position="238"/>
    </location>
</feature>
<evidence type="ECO:0008006" key="4">
    <source>
        <dbReference type="Google" id="ProtNLM"/>
    </source>
</evidence>
<keyword evidence="3" id="KW-1185">Reference proteome</keyword>
<comment type="caution">
    <text evidence="2">The sequence shown here is derived from an EMBL/GenBank/DDBJ whole genome shotgun (WGS) entry which is preliminary data.</text>
</comment>
<dbReference type="Proteomes" id="UP000548476">
    <property type="component" value="Unassembled WGS sequence"/>
</dbReference>
<name>A0A841FT87_9ACTN</name>
<accession>A0A841FT87</accession>
<dbReference type="EMBL" id="JACHGT010000009">
    <property type="protein sequence ID" value="MBB6036527.1"/>
    <property type="molecule type" value="Genomic_DNA"/>
</dbReference>
<dbReference type="AlphaFoldDB" id="A0A841FT87"/>
<sequence length="238" mass="24672">MAIRMKYRRAAGRVAVAALVAAGLAATTACSTPGDAQEVIDQGRVVDGMASKVDEGTTRSYTATYQVTGGGTVTVVHTPDPYRDAFLFAGGRYVSTPEFELTCENRDCTLVEPLESAAPLDTAAIAAVGDEGFLPAQTILGLLTKAALNAGASIEQSDDTLVGEHATCAKVTGLTDAAAESFETCVTDRGVVGSFEGAVDGVDVKMFLVSYVETADAASFDVPVDAKVTDERESAEKK</sequence>
<proteinExistence type="predicted"/>
<keyword evidence="1" id="KW-0732">Signal</keyword>
<evidence type="ECO:0000313" key="2">
    <source>
        <dbReference type="EMBL" id="MBB6036527.1"/>
    </source>
</evidence>
<dbReference type="PROSITE" id="PS51257">
    <property type="entry name" value="PROKAR_LIPOPROTEIN"/>
    <property type="match status" value="1"/>
</dbReference>
<evidence type="ECO:0000256" key="1">
    <source>
        <dbReference type="SAM" id="SignalP"/>
    </source>
</evidence>
<organism evidence="2 3">
    <name type="scientific">Phytomonospora endophytica</name>
    <dbReference type="NCBI Taxonomy" id="714109"/>
    <lineage>
        <taxon>Bacteria</taxon>
        <taxon>Bacillati</taxon>
        <taxon>Actinomycetota</taxon>
        <taxon>Actinomycetes</taxon>
        <taxon>Micromonosporales</taxon>
        <taxon>Micromonosporaceae</taxon>
        <taxon>Phytomonospora</taxon>
    </lineage>
</organism>
<reference evidence="2 3" key="1">
    <citation type="submission" date="2020-08" db="EMBL/GenBank/DDBJ databases">
        <title>Genomic Encyclopedia of Type Strains, Phase IV (KMG-IV): sequencing the most valuable type-strain genomes for metagenomic binning, comparative biology and taxonomic classification.</title>
        <authorList>
            <person name="Goeker M."/>
        </authorList>
    </citation>
    <scope>NUCLEOTIDE SEQUENCE [LARGE SCALE GENOMIC DNA]</scope>
    <source>
        <strain evidence="2 3">YIM 65646</strain>
    </source>
</reference>